<evidence type="ECO:0000256" key="2">
    <source>
        <dbReference type="ARBA" id="ARBA00005745"/>
    </source>
</evidence>
<evidence type="ECO:0000256" key="1">
    <source>
        <dbReference type="ARBA" id="ARBA00004651"/>
    </source>
</evidence>
<keyword evidence="4 7" id="KW-0812">Transmembrane</keyword>
<protein>
    <submittedName>
        <fullName evidence="9">Type II secretion system F domain protein</fullName>
    </submittedName>
</protein>
<dbReference type="Proteomes" id="UP000034661">
    <property type="component" value="Unassembled WGS sequence"/>
</dbReference>
<dbReference type="PANTHER" id="PTHR30012">
    <property type="entry name" value="GENERAL SECRETION PATHWAY PROTEIN"/>
    <property type="match status" value="1"/>
</dbReference>
<gene>
    <name evidence="9" type="ORF">UY27_C0009G0009</name>
</gene>
<dbReference type="EMBL" id="LCPJ01000009">
    <property type="protein sequence ID" value="KKU95746.1"/>
    <property type="molecule type" value="Genomic_DNA"/>
</dbReference>
<evidence type="ECO:0000256" key="7">
    <source>
        <dbReference type="SAM" id="Phobius"/>
    </source>
</evidence>
<evidence type="ECO:0000256" key="4">
    <source>
        <dbReference type="ARBA" id="ARBA00022692"/>
    </source>
</evidence>
<dbReference type="PRINTS" id="PR00812">
    <property type="entry name" value="BCTERIALGSPF"/>
</dbReference>
<evidence type="ECO:0000259" key="8">
    <source>
        <dbReference type="Pfam" id="PF00482"/>
    </source>
</evidence>
<evidence type="ECO:0000256" key="5">
    <source>
        <dbReference type="ARBA" id="ARBA00022989"/>
    </source>
</evidence>
<comment type="caution">
    <text evidence="9">The sequence shown here is derived from an EMBL/GenBank/DDBJ whole genome shotgun (WGS) entry which is preliminary data.</text>
</comment>
<keyword evidence="6 7" id="KW-0472">Membrane</keyword>
<feature type="transmembrane region" description="Helical" evidence="7">
    <location>
        <begin position="115"/>
        <end position="137"/>
    </location>
</feature>
<dbReference type="AlphaFoldDB" id="A0A0G1UNT4"/>
<dbReference type="Pfam" id="PF00482">
    <property type="entry name" value="T2SSF"/>
    <property type="match status" value="2"/>
</dbReference>
<feature type="domain" description="Type II secretion system protein GspF" evidence="8">
    <location>
        <begin position="17"/>
        <end position="138"/>
    </location>
</feature>
<keyword evidence="3" id="KW-1003">Cell membrane</keyword>
<organism evidence="9 10">
    <name type="scientific">Candidatus Gottesmanbacteria bacterium GW2011_GWA1_48_13</name>
    <dbReference type="NCBI Taxonomy" id="1618439"/>
    <lineage>
        <taxon>Bacteria</taxon>
        <taxon>Candidatus Gottesmaniibacteriota</taxon>
    </lineage>
</organism>
<dbReference type="InterPro" id="IPR003004">
    <property type="entry name" value="GspF/PilC"/>
</dbReference>
<accession>A0A0G1UNT4</accession>
<comment type="subcellular location">
    <subcellularLocation>
        <location evidence="1">Cell membrane</location>
        <topology evidence="1">Multi-pass membrane protein</topology>
    </subcellularLocation>
</comment>
<feature type="domain" description="Type II secretion system protein GspF" evidence="8">
    <location>
        <begin position="216"/>
        <end position="339"/>
    </location>
</feature>
<evidence type="ECO:0000313" key="10">
    <source>
        <dbReference type="Proteomes" id="UP000034661"/>
    </source>
</evidence>
<sequence length="350" mass="38424">MKTQTLSIKGSEKIGLISNLATMLSAGIPILEVVNSLLEDAKGNPKRILEQLKADLMQGKHVSTSFEQFPGVFDAVTVNVIKASEEAGTLDITLRDVKQTLTKEMEFTDKIRSALVYPAFISLVFGGVLLLILIVVVPKIATVFSRLRTELPLPTRLLIFFSNALLHNTVWVIGGFGILGIGAYVLFKLKRSIVFDVLFSLPLISQLVKEIDLTRFSRSLYLLLSSGLPIIAALELTSRVVITAETARIIRTSRDMVAAGKTLSEGFRLTRGYFPTIMIKLMESGEKTGTLDRSMQDISEYFDYQVTNTLKTLTALLEPIMLVLVGIVIGGMMLAIIAPIYGLIGQVGQR</sequence>
<dbReference type="Gene3D" id="1.20.81.30">
    <property type="entry name" value="Type II secretion system (T2SS), domain F"/>
    <property type="match status" value="2"/>
</dbReference>
<reference evidence="9 10" key="1">
    <citation type="journal article" date="2015" name="Nature">
        <title>rRNA introns, odd ribosomes, and small enigmatic genomes across a large radiation of phyla.</title>
        <authorList>
            <person name="Brown C.T."/>
            <person name="Hug L.A."/>
            <person name="Thomas B.C."/>
            <person name="Sharon I."/>
            <person name="Castelle C.J."/>
            <person name="Singh A."/>
            <person name="Wilkins M.J."/>
            <person name="Williams K.H."/>
            <person name="Banfield J.F."/>
        </authorList>
    </citation>
    <scope>NUCLEOTIDE SEQUENCE [LARGE SCALE GENOMIC DNA]</scope>
</reference>
<dbReference type="PANTHER" id="PTHR30012:SF0">
    <property type="entry name" value="TYPE II SECRETION SYSTEM PROTEIN F-RELATED"/>
    <property type="match status" value="1"/>
</dbReference>
<evidence type="ECO:0000256" key="6">
    <source>
        <dbReference type="ARBA" id="ARBA00023136"/>
    </source>
</evidence>
<feature type="transmembrane region" description="Helical" evidence="7">
    <location>
        <begin position="157"/>
        <end position="186"/>
    </location>
</feature>
<name>A0A0G1UNT4_9BACT</name>
<comment type="similarity">
    <text evidence="2">Belongs to the GSP F family.</text>
</comment>
<dbReference type="InterPro" id="IPR042094">
    <property type="entry name" value="T2SS_GspF_sf"/>
</dbReference>
<evidence type="ECO:0000313" key="9">
    <source>
        <dbReference type="EMBL" id="KKU95746.1"/>
    </source>
</evidence>
<proteinExistence type="inferred from homology"/>
<dbReference type="InterPro" id="IPR018076">
    <property type="entry name" value="T2SS_GspF_dom"/>
</dbReference>
<evidence type="ECO:0000256" key="3">
    <source>
        <dbReference type="ARBA" id="ARBA00022475"/>
    </source>
</evidence>
<feature type="transmembrane region" description="Helical" evidence="7">
    <location>
        <begin position="320"/>
        <end position="344"/>
    </location>
</feature>
<dbReference type="GO" id="GO:0005886">
    <property type="term" value="C:plasma membrane"/>
    <property type="evidence" value="ECO:0007669"/>
    <property type="project" value="UniProtKB-SubCell"/>
</dbReference>
<keyword evidence="5 7" id="KW-1133">Transmembrane helix</keyword>